<sequence length="3976" mass="453340">TVDELRAVTDTFVEQLDLVDSQEVRGLLEKHIVEVDCIQTQLHCSLASVSTRIRDQGDQSTRINKLTSQLQSLEERPAPYTKAGLSIADVMGIATLDQVTNSRRQSLENELTELLSQCETHHSGGYLSNELKGLRSKAQRHDTMSPTDSTGRNSQDAFPYVVWTEARQEWFEQLKRLRQLLHRPWRLELSSNVAEDLDLAGLKYPEPEKVDENLLEKRMLQLQNYQKSCRILGGQEYDILLQRSMPIRSNCTADGSMLMDEYLQVNALELGTRVMRSEFEVLRLLQAQAEEEHTRLVCEQIGPFVDDEKNLNCLEDVEVCYGVAQFWLRLTHQWIRDSQVILDKTDAISNTINTSEKSASDDTYQLISTENSIALWTDGAEKLERCVSVGHEMLLSSIIRILLLSQVTTLGKLLEKLETASSMDALHGPPSSDVECHLAATLNSLSDALEQTTTWFAELGKLLGKLETASSMDALHGPPSSDVECHLAATLNSLSDAIEQTTTWFAEAHGEETDIAESSSTIVQTQNTHLCQLNSLRKDLSDLAIEMQSSISCPTLLRQSSMNTLTKESRDDTEERTNPCNWNRADQDSSSRYLKSRILESRQHLHRAVQELNTHVMSVSSDSWCHPDSEAIELPGMPDRIPTESCVSSYRDFAAYLEVEITQNAACIEIEEYSNSSRRPIQIKHLLDLMWSKLHDHLKVIVQLEETNQNTAGVQAVRLMVSDYSEPYATHDPSGNLLKMSSESLSRLRRLLDDDKIQNEEMGFSSKLCIEVTLFQTVCALLDAVLSNPAWNFLQRVENAAVERLLLLEFIHELLGLNMTSTLEEIQNTDSQDLKQISESLDKVIGLCDTFVNHTAEGSETFVFPGLMSLPVLFHRTMKKLAERHNAVRDFHTPVESDSQTEVRLAVLTMTCSQLRRFCTSVKECMSSRKVSSTKHPCRLAWQPYSTTEDMTTRVAYLSDCLVQIMNLVRQLMRTPVRSMEHLAEQHQNCMMISSKLAWDVVKATCLCCSVGSVLQDEQELSECRLSIDHSNVLPKAINNLINRMVIRSGKVYGLQQWWEQLSQQTQCFNEATSKLCDQLPGYPVELAPVIHLTFIEWMNEELTTSHQTLGLPSPSSVVHRMLSSSQALDQILKQQDLIRGFVWRLWELDGIGDELIIQLRRFHSHLATFEPRFPVRDSFHLINWNARFSAEWTRLIRWTKDLFVKLTECIHSVRWLEDRIIMFETKVKSSQRWLPQNSEMCMDQEVDVEALNSKLKHLELIYSEVTGSHATQLEYSDSGILLPTSSVETHSLLDILAGKRDQAYTMHNSLKRALEERMSELCGSLATLVEDPEIDSFSLLQRWFLIHLTNMDQQQPGNQLIDKIDRLRGNLHIWKNAYEKLNRRFPVLVQFLKVHTSTTKEALYRLHETWFALMEVAEGARERLLAKCIRYEELQRHIRLLEYEAEEFCRYNQSGDLLQYSDKSDCLMQYGFAVQKRKRERLAELFSRLDKLKEEVTLFATDTLRFTLPAYETCEQHVVEYQMNLLDLPGQVQRIQDKLNELNLDLSMNEDSVDEWNQLNQQQLQLFHGVGELEFLIQCAFAHHPIAITEKEKANYFGCLLNSVGFLQQKISERMRVWFAAMETGCSPWRACGTLDFYSQYMAKCQHFIDQLAKLKSANLIHSQMHQLYTTNKEFACLFPSQQFLLHRMALCEASRVRVVERAEAAQVHLCNMMQQTRILMRGCLVSQRVLEFCQRKSVTDLAGRYNEDGSCNPKPGITDVFDFLADYHVLSNLSGEMGLEKKGGDADGPKDAPGLDEWCALELDRVQQQICQTRDLVGLVVMHKQQQRLRWAQTQHIIGNMTWAQTQHIIGNMNNQLHKPSTSLTLRMKLLSVLIQLNPYLSPLSMARWLENCPDRPLATSCNREDGVSFFDRLFRLENALKSIDEQREPQVSGPQEVIVSPEVVDTGDWNLSSIVDAYSKQMTIWPQILSCTKLAIKMVVHGDDCAAKHLLPLLSRLLDVNNRLFQCTTVVENILEQWFHFLYLRSQVSNQILDNELERFRTRLEDKNVNTFEADGSIADQLKMLEGYESSFGQLCNLDEYILIPPSSTEDGHPRLFSDPVCVRWRLQQKLITESSEAGECYRAHLTRIDAKILDAFGLLRDLTIATHDLSKRDTEMLQEHSNVLRESWVLVKEFYTGFGHAAASDRVTHISTSSPVVFGVQLTLVDLLLLWCNILNTTLHQAVLSQQQFVEMRCGLRAMLDKLSIVPGSGCNALSVLPDPTASSPFTSNRSHIEGISVPHLGWMLTQTELQSARFQERIDYELSRNLGWIKLLSLAASDRNTQMDLSVLTDTARRVRSERAALLCYSSYEKKRSRIANGVLQQARLLLPQIHRQLDRYQHHARISNTSLLQQNSLQLLLKRTFMQYLRTGLLRMPSPTGSAEIYQDFAVRLESAFERSILELLKITRLGRQSTSVTISKSDSCSNLDVNWSSPIDDWLKRIDAMESSKEENLVECIPEWLTDIKQMLAESSTVKVEQISENHGNPSEKLQRRRRRGPSPGKIRVGLQNKLEQVVTKLRSLLRRGSEISSRLRHNQDWKSSIDHLTRMGRTTLAKRMRRDQIKKLRVLQDLRLEFEQVERDWVKRTWMSGGNIDIEITVLAQRLKSIMNFGHSLCVKLEQELSMVIQEDNLPSHDWDNSIHSSDTKSCTLCSAIAEFDESPLIFHHIPNDRLEHVQTPTVNRTQQTHALPGMIITFPRNSVEDSNIPGCKQAHTLRAGRPTVNSSVPLVKASETLCFGPFYEEIGKNDNEISMVADKIFRCKHCRTDTKLHMISPQQLHSQEPPIPMFNKSMTGLPHSTRSGHKVHQCRLQQWSPHSTTRLHRHRSVGSLDELNKGATRCYSFSSKAYSTLNPSQETSCSVPPYRALYYCDDNCLEEPQMGPFNQTFATNNNGLTPELEGNESRPEEANSSRRTIKPRRQRHRSITVAIKPHTDVEPSARDVAPEVVVEETRSLDEGLADDDEGHSVSSEPQKSEPLGYFESLSWAMKPPISPRRVFTQAIISSRSRSSSRPNLLIDYPSVLISSEPSGVLPSHTPKPRKRYQPPLTEPFNTKGDEPSSTMDSKVDLWSHITDGLEFTEHRVESEGDGAPSSELYPKPTVRSRVKNTPSTLVPLNERTVVTCDSLEFDSVEKNNRKSFVYETRQQLVCEEHSSFEICFDPFHFLGLSSTAIYYLIYRAQYYCTIQTFEPTMSLSHTCYLSEQPVCTVLSPAENSWPFESMRQHHSLDEYLPDHELFEEEETQSLCCDDIGNDSCIQIQAPAVYEPEQLQPTDYNRCPGTKRLPHFKDSTSERTGGREWSHQTSTISTQVSEEELVRQLRALCAQANRRATELIAITVDEPEFLSASCDQLRTFLGQLEAYNFRVHTLSSLNSARSAADEKPLISGEWTRTLKATRTWLCELQKAFATSKGLEQLISEFQQHMKETELSVHPTRYSSTSTTSLARGFDHEREHIRNKFNRREEGLPHVPTTVRLLRVIRFRLSEWLAHFNLLLLTPETLEVLPAIAALNPLPQTDEMIGSQLVCLRSCFGGLLDDAERLLAQWSVRCRQHLGVGRNKEREQELTPTVFSTPRRTGCDSLDTSFERPLASEVRHRYVSTAGSTQLFHRGDPDSMMTSDTDDNIEELVSVTSRSSVSPVSDASEDLINLEQATDTSWASELTPTRSLARSDHTLRGMSRGQNIYSRHSTPLLRIEPIPTTRLVPSGMSREPVSLDDFRNEQVVDKPDDEEQCSTLSTLKESSDVCAPATFEPSEPVHSLVPSTQSINDPEKVQQPRFLPLIQFIKSTAIFRRSVELLATFSRTVISENRFDPHQPGQYDTNFNHSPNFTRSFGESIPEPPGYYVQPMEDKFFRLQLTSSKNVHRFRFIPPRLQNFSLIILLTLLLLFALPLFCYWLHVVPYFGSDCVYTSPWSGGPASVVSGHAFAKSWPNNAPPS</sequence>
<feature type="transmembrane region" description="Helical" evidence="2">
    <location>
        <begin position="3915"/>
        <end position="3936"/>
    </location>
</feature>
<dbReference type="RefSeq" id="XP_009163649.1">
    <property type="nucleotide sequence ID" value="XM_009165385.1"/>
</dbReference>
<keyword evidence="2" id="KW-1133">Transmembrane helix</keyword>
<feature type="region of interest" description="Disordered" evidence="1">
    <location>
        <begin position="3068"/>
        <end position="3105"/>
    </location>
</feature>
<protein>
    <recommendedName>
        <fullName evidence="5">KASH domain-containing protein</fullName>
    </recommendedName>
</protein>
<gene>
    <name evidence="3" type="ORF">T265_12766</name>
</gene>
<feature type="compositionally biased region" description="Basic residues" evidence="1">
    <location>
        <begin position="2956"/>
        <end position="2965"/>
    </location>
</feature>
<name>A0A074ZZX6_OPIVI</name>
<dbReference type="EMBL" id="KL596632">
    <property type="protein sequence ID" value="KER32626.1"/>
    <property type="molecule type" value="Genomic_DNA"/>
</dbReference>
<organism evidence="3 4">
    <name type="scientific">Opisthorchis viverrini</name>
    <name type="common">Southeast Asian liver fluke</name>
    <dbReference type="NCBI Taxonomy" id="6198"/>
    <lineage>
        <taxon>Eukaryota</taxon>
        <taxon>Metazoa</taxon>
        <taxon>Spiralia</taxon>
        <taxon>Lophotrochozoa</taxon>
        <taxon>Platyhelminthes</taxon>
        <taxon>Trematoda</taxon>
        <taxon>Digenea</taxon>
        <taxon>Opisthorchiida</taxon>
        <taxon>Opisthorchiata</taxon>
        <taxon>Opisthorchiidae</taxon>
        <taxon>Opisthorchis</taxon>
    </lineage>
</organism>
<evidence type="ECO:0008006" key="5">
    <source>
        <dbReference type="Google" id="ProtNLM"/>
    </source>
</evidence>
<keyword evidence="4" id="KW-1185">Reference proteome</keyword>
<proteinExistence type="predicted"/>
<dbReference type="KEGG" id="ovi:T265_12766"/>
<feature type="compositionally biased region" description="Polar residues" evidence="1">
    <location>
        <begin position="2518"/>
        <end position="2528"/>
    </location>
</feature>
<accession>A0A074ZZX6</accession>
<dbReference type="GeneID" id="20326934"/>
<feature type="region of interest" description="Disordered" evidence="1">
    <location>
        <begin position="3123"/>
        <end position="3146"/>
    </location>
</feature>
<keyword evidence="2" id="KW-0472">Membrane</keyword>
<dbReference type="OrthoDB" id="6250419at2759"/>
<feature type="region of interest" description="Disordered" evidence="1">
    <location>
        <begin position="2998"/>
        <end position="3018"/>
    </location>
</feature>
<evidence type="ECO:0000256" key="1">
    <source>
        <dbReference type="SAM" id="MobiDB-lite"/>
    </source>
</evidence>
<feature type="compositionally biased region" description="Basic and acidic residues" evidence="1">
    <location>
        <begin position="3327"/>
        <end position="3342"/>
    </location>
</feature>
<feature type="region of interest" description="Disordered" evidence="1">
    <location>
        <begin position="134"/>
        <end position="153"/>
    </location>
</feature>
<keyword evidence="2" id="KW-0812">Transmembrane</keyword>
<feature type="region of interest" description="Disordered" evidence="1">
    <location>
        <begin position="2930"/>
        <end position="2965"/>
    </location>
</feature>
<dbReference type="CTD" id="20326934"/>
<reference evidence="3 4" key="1">
    <citation type="submission" date="2013-11" db="EMBL/GenBank/DDBJ databases">
        <title>Opisthorchis viverrini - life in the bile duct.</title>
        <authorList>
            <person name="Young N.D."/>
            <person name="Nagarajan N."/>
            <person name="Lin S.J."/>
            <person name="Korhonen P.K."/>
            <person name="Jex A.R."/>
            <person name="Hall R.S."/>
            <person name="Safavi-Hemami H."/>
            <person name="Kaewkong W."/>
            <person name="Bertrand D."/>
            <person name="Gao S."/>
            <person name="Seet Q."/>
            <person name="Wongkham S."/>
            <person name="Teh B.T."/>
            <person name="Wongkham C."/>
            <person name="Intapan P.M."/>
            <person name="Maleewong W."/>
            <person name="Yang X."/>
            <person name="Hu M."/>
            <person name="Wang Z."/>
            <person name="Hofmann A."/>
            <person name="Sternberg P.W."/>
            <person name="Tan P."/>
            <person name="Wang J."/>
            <person name="Gasser R.B."/>
        </authorList>
    </citation>
    <scope>NUCLEOTIDE SEQUENCE [LARGE SCALE GENOMIC DNA]</scope>
</reference>
<feature type="non-terminal residue" evidence="3">
    <location>
        <position position="1"/>
    </location>
</feature>
<feature type="region of interest" description="Disordered" evidence="1">
    <location>
        <begin position="3322"/>
        <end position="3348"/>
    </location>
</feature>
<evidence type="ECO:0000256" key="2">
    <source>
        <dbReference type="SAM" id="Phobius"/>
    </source>
</evidence>
<dbReference type="Proteomes" id="UP000054324">
    <property type="component" value="Unassembled WGS sequence"/>
</dbReference>
<feature type="compositionally biased region" description="Polar residues" evidence="1">
    <location>
        <begin position="144"/>
        <end position="153"/>
    </location>
</feature>
<evidence type="ECO:0000313" key="4">
    <source>
        <dbReference type="Proteomes" id="UP000054324"/>
    </source>
</evidence>
<feature type="compositionally biased region" description="Basic and acidic residues" evidence="1">
    <location>
        <begin position="567"/>
        <end position="577"/>
    </location>
</feature>
<feature type="region of interest" description="Disordered" evidence="1">
    <location>
        <begin position="2518"/>
        <end position="2545"/>
    </location>
</feature>
<evidence type="ECO:0000313" key="3">
    <source>
        <dbReference type="EMBL" id="KER32626.1"/>
    </source>
</evidence>
<feature type="region of interest" description="Disordered" evidence="1">
    <location>
        <begin position="562"/>
        <end position="588"/>
    </location>
</feature>
<feature type="compositionally biased region" description="Basic and acidic residues" evidence="1">
    <location>
        <begin position="2944"/>
        <end position="2953"/>
    </location>
</feature>